<evidence type="ECO:0000313" key="1">
    <source>
        <dbReference type="EMBL" id="RNJ56536.1"/>
    </source>
</evidence>
<comment type="caution">
    <text evidence="1">The sequence shown here is derived from an EMBL/GenBank/DDBJ whole genome shotgun (WGS) entry which is preliminary data.</text>
</comment>
<accession>A0A3M9Y9U4</accession>
<organism evidence="1 2">
    <name type="scientific">Verticillium nonalfalfae</name>
    <dbReference type="NCBI Taxonomy" id="1051616"/>
    <lineage>
        <taxon>Eukaryota</taxon>
        <taxon>Fungi</taxon>
        <taxon>Dikarya</taxon>
        <taxon>Ascomycota</taxon>
        <taxon>Pezizomycotina</taxon>
        <taxon>Sordariomycetes</taxon>
        <taxon>Hypocreomycetidae</taxon>
        <taxon>Glomerellales</taxon>
        <taxon>Plectosphaerellaceae</taxon>
        <taxon>Verticillium</taxon>
    </lineage>
</organism>
<evidence type="ECO:0008006" key="3">
    <source>
        <dbReference type="Google" id="ProtNLM"/>
    </source>
</evidence>
<dbReference type="RefSeq" id="XP_028494694.1">
    <property type="nucleotide sequence ID" value="XM_028641256.1"/>
</dbReference>
<dbReference type="EMBL" id="RBVV01000055">
    <property type="protein sequence ID" value="RNJ56536.1"/>
    <property type="molecule type" value="Genomic_DNA"/>
</dbReference>
<dbReference type="GeneID" id="39610830"/>
<dbReference type="Proteomes" id="UP000267145">
    <property type="component" value="Unassembled WGS sequence"/>
</dbReference>
<reference evidence="1 2" key="1">
    <citation type="submission" date="2018-10" db="EMBL/GenBank/DDBJ databases">
        <title>Genome sequence of Verticillium nonalfalfae VnAa140.</title>
        <authorList>
            <person name="Stajich J.E."/>
            <person name="Kasson M.T."/>
        </authorList>
    </citation>
    <scope>NUCLEOTIDE SEQUENCE [LARGE SCALE GENOMIC DNA]</scope>
    <source>
        <strain evidence="1 2">VnAa140</strain>
    </source>
</reference>
<gene>
    <name evidence="1" type="ORF">D7B24_007141</name>
</gene>
<dbReference type="AlphaFoldDB" id="A0A3M9Y9U4"/>
<name>A0A3M9Y9U4_9PEZI</name>
<protein>
    <recommendedName>
        <fullName evidence="3">ABM domain-containing protein</fullName>
    </recommendedName>
</protein>
<keyword evidence="2" id="KW-1185">Reference proteome</keyword>
<proteinExistence type="predicted"/>
<sequence length="219" mass="24046">MTITEVGCMGVKPGLSITDPSTPEGTVLPGVWKTVLTKPGGPQRIFWGLEEEDSSKVWAFFDWNSVQEHIDFAKTHGAEAVKDIPKVCTHGEFTKHVTVLPSTDVLGSPITRIIAGYFPSDISADEKDKKTQHVKDLLSRADADDPGSIPWGYGWGLENDYPVRDLGGKTGTIFMVLVGAQTSDQHNTLFGELVHAVKSMDDLAGLHQFTMRSLHQERE</sequence>
<evidence type="ECO:0000313" key="2">
    <source>
        <dbReference type="Proteomes" id="UP000267145"/>
    </source>
</evidence>
<dbReference type="Gene3D" id="3.30.70.100">
    <property type="match status" value="1"/>
</dbReference>